<gene>
    <name evidence="3" type="ORF">HNQ45_000286</name>
</gene>
<comment type="caution">
    <text evidence="3">The sequence shown here is derived from an EMBL/GenBank/DDBJ whole genome shotgun (WGS) entry which is preliminary data.</text>
</comment>
<dbReference type="PROSITE" id="PS51257">
    <property type="entry name" value="PROKAR_LIPOPROTEIN"/>
    <property type="match status" value="1"/>
</dbReference>
<dbReference type="RefSeq" id="WP_183672845.1">
    <property type="nucleotide sequence ID" value="NZ_CBCRYX010000001.1"/>
</dbReference>
<feature type="signal peptide" evidence="2">
    <location>
        <begin position="1"/>
        <end position="18"/>
    </location>
</feature>
<evidence type="ECO:0000313" key="4">
    <source>
        <dbReference type="Proteomes" id="UP000579136"/>
    </source>
</evidence>
<feature type="chain" id="PRO_5040319512" evidence="2">
    <location>
        <begin position="19"/>
        <end position="178"/>
    </location>
</feature>
<accession>A0A9Q2CWW5</accession>
<evidence type="ECO:0000256" key="1">
    <source>
        <dbReference type="SAM" id="MobiDB-lite"/>
    </source>
</evidence>
<evidence type="ECO:0000313" key="3">
    <source>
        <dbReference type="EMBL" id="MBB5175416.1"/>
    </source>
</evidence>
<organism evidence="3 4">
    <name type="scientific">Nosocomiicoccus ampullae</name>
    <dbReference type="NCBI Taxonomy" id="489910"/>
    <lineage>
        <taxon>Bacteria</taxon>
        <taxon>Bacillati</taxon>
        <taxon>Bacillota</taxon>
        <taxon>Bacilli</taxon>
        <taxon>Bacillales</taxon>
        <taxon>Staphylococcaceae</taxon>
        <taxon>Nosocomiicoccus</taxon>
    </lineage>
</organism>
<sequence>MKKIILTFVSLTVVVTLAACGKDDNNDEKNLEQPVENKEKDEQPKDDEKTETVTYEKKEDGVVVNVDLTHDGEELIRQVTTTTAKYDEIEAEDKEEAKEMFEEIGALDQFEDEKGLNYDVDFKEDHFVETLDVEYTKLSQERLNELARPADDNEEGRFTKVSYDLTVKDLEEAGFKKK</sequence>
<protein>
    <submittedName>
        <fullName evidence="3">Uncharacterized lipoprotein YehR (DUF1307 family)</fullName>
    </submittedName>
</protein>
<dbReference type="Pfam" id="PF06998">
    <property type="entry name" value="DUF1307"/>
    <property type="match status" value="1"/>
</dbReference>
<proteinExistence type="predicted"/>
<dbReference type="InterPro" id="IPR036699">
    <property type="entry name" value="YehR-like_sf"/>
</dbReference>
<keyword evidence="2" id="KW-0732">Signal</keyword>
<dbReference type="Proteomes" id="UP000579136">
    <property type="component" value="Unassembled WGS sequence"/>
</dbReference>
<keyword evidence="4" id="KW-1185">Reference proteome</keyword>
<dbReference type="SUPFAM" id="SSF160704">
    <property type="entry name" value="YehR-like"/>
    <property type="match status" value="1"/>
</dbReference>
<evidence type="ECO:0000256" key="2">
    <source>
        <dbReference type="SAM" id="SignalP"/>
    </source>
</evidence>
<dbReference type="AlphaFoldDB" id="A0A9Q2CWW5"/>
<feature type="region of interest" description="Disordered" evidence="1">
    <location>
        <begin position="22"/>
        <end position="56"/>
    </location>
</feature>
<reference evidence="3 4" key="1">
    <citation type="submission" date="2020-08" db="EMBL/GenBank/DDBJ databases">
        <title>Genomic Encyclopedia of Type Strains, Phase IV (KMG-IV): sequencing the most valuable type-strain genomes for metagenomic binning, comparative biology and taxonomic classification.</title>
        <authorList>
            <person name="Goeker M."/>
        </authorList>
    </citation>
    <scope>NUCLEOTIDE SEQUENCE [LARGE SCALE GENOMIC DNA]</scope>
    <source>
        <strain evidence="3 4">DSM 19163</strain>
    </source>
</reference>
<name>A0A9Q2CWW5_9STAP</name>
<keyword evidence="3" id="KW-0449">Lipoprotein</keyword>
<dbReference type="InterPro" id="IPR009736">
    <property type="entry name" value="DUF1307"/>
</dbReference>
<dbReference type="Gene3D" id="3.30.1830.10">
    <property type="entry name" value="YehR-like"/>
    <property type="match status" value="1"/>
</dbReference>
<dbReference type="EMBL" id="JACHHF010000002">
    <property type="protein sequence ID" value="MBB5175416.1"/>
    <property type="molecule type" value="Genomic_DNA"/>
</dbReference>